<reference evidence="4 5" key="1">
    <citation type="journal article" date="2012" name="Eukaryot. Cell">
        <title>Draft genome sequence of Wickerhamomyces ciferrii NRRL Y-1031 F-60-10.</title>
        <authorList>
            <person name="Schneider J."/>
            <person name="Andrea H."/>
            <person name="Blom J."/>
            <person name="Jaenicke S."/>
            <person name="Ruckert C."/>
            <person name="Schorsch C."/>
            <person name="Szczepanowski R."/>
            <person name="Farwick M."/>
            <person name="Goesmann A."/>
            <person name="Puhler A."/>
            <person name="Schaffer S."/>
            <person name="Tauch A."/>
            <person name="Kohler T."/>
            <person name="Brinkrolf K."/>
        </authorList>
    </citation>
    <scope>NUCLEOTIDE SEQUENCE [LARGE SCALE GENOMIC DNA]</scope>
    <source>
        <strain evidence="5">ATCC 14091 / BCRC 22168 / CBS 111 / JCM 3599 / NBRC 0793 / NRRL Y-1031 F-60-10</strain>
    </source>
</reference>
<evidence type="ECO:0000256" key="1">
    <source>
        <dbReference type="PROSITE-ProRule" id="PRU00176"/>
    </source>
</evidence>
<dbReference type="HOGENOM" id="CLU_020873_1_0_1"/>
<dbReference type="STRING" id="1206466.K0KM63"/>
<dbReference type="Proteomes" id="UP000009328">
    <property type="component" value="Unassembled WGS sequence"/>
</dbReference>
<dbReference type="InterPro" id="IPR012677">
    <property type="entry name" value="Nucleotide-bd_a/b_plait_sf"/>
</dbReference>
<keyword evidence="5" id="KW-1185">Reference proteome</keyword>
<feature type="region of interest" description="Disordered" evidence="2">
    <location>
        <begin position="289"/>
        <end position="396"/>
    </location>
</feature>
<evidence type="ECO:0000259" key="3">
    <source>
        <dbReference type="PROSITE" id="PS50102"/>
    </source>
</evidence>
<evidence type="ECO:0000256" key="2">
    <source>
        <dbReference type="SAM" id="MobiDB-lite"/>
    </source>
</evidence>
<dbReference type="InParanoid" id="K0KM63"/>
<dbReference type="Gene3D" id="3.30.70.330">
    <property type="match status" value="1"/>
</dbReference>
<feature type="compositionally biased region" description="Low complexity" evidence="2">
    <location>
        <begin position="303"/>
        <end position="314"/>
    </location>
</feature>
<dbReference type="GO" id="GO:0003723">
    <property type="term" value="F:RNA binding"/>
    <property type="evidence" value="ECO:0007669"/>
    <property type="project" value="UniProtKB-UniRule"/>
</dbReference>
<dbReference type="eggNOG" id="ENOG502QQ4K">
    <property type="taxonomic scope" value="Eukaryota"/>
</dbReference>
<name>K0KM63_WICCF</name>
<evidence type="ECO:0000313" key="5">
    <source>
        <dbReference type="Proteomes" id="UP000009328"/>
    </source>
</evidence>
<comment type="caution">
    <text evidence="4">The sequence shown here is derived from an EMBL/GenBank/DDBJ whole genome shotgun (WGS) entry which is preliminary data.</text>
</comment>
<gene>
    <name evidence="4" type="ORF">BN7_2815</name>
</gene>
<proteinExistence type="predicted"/>
<dbReference type="SUPFAM" id="SSF54928">
    <property type="entry name" value="RNA-binding domain, RBD"/>
    <property type="match status" value="1"/>
</dbReference>
<keyword evidence="1" id="KW-0694">RNA-binding</keyword>
<dbReference type="InterPro" id="IPR000504">
    <property type="entry name" value="RRM_dom"/>
</dbReference>
<feature type="compositionally biased region" description="Acidic residues" evidence="2">
    <location>
        <begin position="329"/>
        <end position="363"/>
    </location>
</feature>
<dbReference type="EMBL" id="CAIF01000074">
    <property type="protein sequence ID" value="CCH43267.1"/>
    <property type="molecule type" value="Genomic_DNA"/>
</dbReference>
<dbReference type="InterPro" id="IPR035979">
    <property type="entry name" value="RBD_domain_sf"/>
</dbReference>
<organism evidence="4 5">
    <name type="scientific">Wickerhamomyces ciferrii (strain ATCC 14091 / BCRC 22168 / CBS 111 / JCM 3599 / NBRC 0793 / NRRL Y-1031 F-60-10)</name>
    <name type="common">Yeast</name>
    <name type="synonym">Pichia ciferrii</name>
    <dbReference type="NCBI Taxonomy" id="1206466"/>
    <lineage>
        <taxon>Eukaryota</taxon>
        <taxon>Fungi</taxon>
        <taxon>Dikarya</taxon>
        <taxon>Ascomycota</taxon>
        <taxon>Saccharomycotina</taxon>
        <taxon>Saccharomycetes</taxon>
        <taxon>Phaffomycetales</taxon>
        <taxon>Wickerhamomycetaceae</taxon>
        <taxon>Wickerhamomyces</taxon>
    </lineage>
</organism>
<accession>K0KM63</accession>
<dbReference type="AlphaFoldDB" id="K0KM63"/>
<dbReference type="FunCoup" id="K0KM63">
    <property type="interactions" value="180"/>
</dbReference>
<sequence length="520" mass="61230">MSVQEPELQIRRLFIGNISKALAENPSDVQDRISKFGSIKSDLELHHNEVKGLSFGFLDIELGDKDYTRLKNALNGVNYKGSKLVIDIAKENFESRWEKDHNRPNEFIQAKNIKKQYEFWKKLQNINKTFKDQQEIIHGRMRNQRKKDFKKMTFRVKFNGETKIIRCFKTKLWGYEKNKPLRDLVYKFSHNVWKDGNDHIVERLTTPLRLTSQNGQTLTIEKIDDDSNINRDDLLLKDLGDDEDMDEDEQEKNNKVLASLLGTFDFDKPMELNDDDNEEFGHSDYEYEGAFKDDDESDEDTYKNQNKVVNNQVEYVKEGEFANEKTVNFDDDDEEDEEGEQDQMDIDQPEEEQDIPENEDEDHEFIPTFGASKPEEEEEEEEKEKVPQVSEGTISNTETLRTLFNTEDQGTFKLIEESDDDIDQSKKTVADDVIIPESNITSIIAPKLKNKKGLFFPHFDSPFLVAQTQLNKLNTNVNFEEWENQFWDKRSEWTKEFKRRKRDVLRQLRKKNARNARVVL</sequence>
<feature type="domain" description="RRM" evidence="3">
    <location>
        <begin position="11"/>
        <end position="91"/>
    </location>
</feature>
<protein>
    <submittedName>
        <fullName evidence="4">Polyadenylate-binding protein 1-B</fullName>
    </submittedName>
</protein>
<evidence type="ECO:0000313" key="4">
    <source>
        <dbReference type="EMBL" id="CCH43267.1"/>
    </source>
</evidence>
<dbReference type="PROSITE" id="PS50102">
    <property type="entry name" value="RRM"/>
    <property type="match status" value="1"/>
</dbReference>